<evidence type="ECO:0000256" key="8">
    <source>
        <dbReference type="ARBA" id="ARBA00023014"/>
    </source>
</evidence>
<evidence type="ECO:0000259" key="10">
    <source>
        <dbReference type="PROSITE" id="PS51379"/>
    </source>
</evidence>
<reference evidence="12" key="1">
    <citation type="submission" date="2019-08" db="EMBL/GenBank/DDBJ databases">
        <title>Limnoglobus roseus gen. nov., sp. nov., a novel freshwater planctomycete with a giant genome from the family Gemmataceae.</title>
        <authorList>
            <person name="Kulichevskaya I.S."/>
            <person name="Naumoff D.G."/>
            <person name="Miroshnikov K."/>
            <person name="Ivanova A."/>
            <person name="Philippov D.A."/>
            <person name="Hakobyan A."/>
            <person name="Rijpstra I.C."/>
            <person name="Sinninghe Damste J.S."/>
            <person name="Liesack W."/>
            <person name="Dedysh S.N."/>
        </authorList>
    </citation>
    <scope>NUCLEOTIDE SEQUENCE [LARGE SCALE GENOMIC DNA]</scope>
    <source>
        <strain evidence="12">PX52</strain>
    </source>
</reference>
<keyword evidence="6 9" id="KW-0249">Electron transport</keyword>
<keyword evidence="3 9" id="KW-0813">Transport</keyword>
<evidence type="ECO:0000256" key="6">
    <source>
        <dbReference type="ARBA" id="ARBA00022982"/>
    </source>
</evidence>
<dbReference type="PRINTS" id="PR00354">
    <property type="entry name" value="7FE8SFRDOXIN"/>
</dbReference>
<keyword evidence="7 9" id="KW-0408">Iron</keyword>
<accession>A0A5C1ADE9</accession>
<dbReference type="Pfam" id="PF00037">
    <property type="entry name" value="Fer4"/>
    <property type="match status" value="1"/>
</dbReference>
<evidence type="ECO:0000313" key="12">
    <source>
        <dbReference type="Proteomes" id="UP000324974"/>
    </source>
</evidence>
<dbReference type="InterPro" id="IPR050294">
    <property type="entry name" value="RnfB_subfamily"/>
</dbReference>
<keyword evidence="8 9" id="KW-0411">Iron-sulfur</keyword>
<keyword evidence="12" id="KW-1185">Reference proteome</keyword>
<evidence type="ECO:0000256" key="1">
    <source>
        <dbReference type="ARBA" id="ARBA00001927"/>
    </source>
</evidence>
<feature type="domain" description="4Fe-4S ferredoxin-type" evidence="10">
    <location>
        <begin position="31"/>
        <end position="60"/>
    </location>
</feature>
<dbReference type="Proteomes" id="UP000324974">
    <property type="component" value="Chromosome"/>
</dbReference>
<evidence type="ECO:0000256" key="2">
    <source>
        <dbReference type="ARBA" id="ARBA00001966"/>
    </source>
</evidence>
<evidence type="ECO:0000256" key="5">
    <source>
        <dbReference type="ARBA" id="ARBA00022723"/>
    </source>
</evidence>
<organism evidence="11 12">
    <name type="scientific">Limnoglobus roseus</name>
    <dbReference type="NCBI Taxonomy" id="2598579"/>
    <lineage>
        <taxon>Bacteria</taxon>
        <taxon>Pseudomonadati</taxon>
        <taxon>Planctomycetota</taxon>
        <taxon>Planctomycetia</taxon>
        <taxon>Gemmatales</taxon>
        <taxon>Gemmataceae</taxon>
        <taxon>Limnoglobus</taxon>
    </lineage>
</organism>
<dbReference type="PROSITE" id="PS00198">
    <property type="entry name" value="4FE4S_FER_1"/>
    <property type="match status" value="1"/>
</dbReference>
<comment type="cofactor">
    <cofactor evidence="2 9">
        <name>[4Fe-4S] cluster</name>
        <dbReference type="ChEBI" id="CHEBI:49883"/>
    </cofactor>
</comment>
<dbReference type="InterPro" id="IPR017900">
    <property type="entry name" value="4Fe4S_Fe_S_CS"/>
</dbReference>
<dbReference type="Gene3D" id="3.30.70.20">
    <property type="match status" value="1"/>
</dbReference>
<evidence type="ECO:0000256" key="9">
    <source>
        <dbReference type="RuleBase" id="RU365098"/>
    </source>
</evidence>
<dbReference type="PANTHER" id="PTHR42859:SF2">
    <property type="entry name" value="FERREDOXIN"/>
    <property type="match status" value="1"/>
</dbReference>
<dbReference type="EMBL" id="CP042425">
    <property type="protein sequence ID" value="QEL15792.1"/>
    <property type="molecule type" value="Genomic_DNA"/>
</dbReference>
<dbReference type="KEGG" id="lrs:PX52LOC_02728"/>
<dbReference type="AlphaFoldDB" id="A0A5C1ADE9"/>
<evidence type="ECO:0000256" key="7">
    <source>
        <dbReference type="ARBA" id="ARBA00023004"/>
    </source>
</evidence>
<dbReference type="PANTHER" id="PTHR42859">
    <property type="entry name" value="OXIDOREDUCTASE"/>
    <property type="match status" value="1"/>
</dbReference>
<evidence type="ECO:0000256" key="3">
    <source>
        <dbReference type="ARBA" id="ARBA00022448"/>
    </source>
</evidence>
<comment type="function">
    <text evidence="9">Ferredoxins are iron-sulfur proteins that transfer electrons in a wide variety of metabolic reactions.</text>
</comment>
<dbReference type="RefSeq" id="WP_149110572.1">
    <property type="nucleotide sequence ID" value="NZ_CP042425.1"/>
</dbReference>
<name>A0A5C1ADE9_9BACT</name>
<protein>
    <recommendedName>
        <fullName evidence="9">Ferredoxin</fullName>
    </recommendedName>
</protein>
<dbReference type="SUPFAM" id="SSF54862">
    <property type="entry name" value="4Fe-4S ferredoxins"/>
    <property type="match status" value="1"/>
</dbReference>
<dbReference type="InterPro" id="IPR000813">
    <property type="entry name" value="7Fe_ferredoxin"/>
</dbReference>
<dbReference type="GO" id="GO:0046872">
    <property type="term" value="F:metal ion binding"/>
    <property type="evidence" value="ECO:0007669"/>
    <property type="project" value="UniProtKB-UniRule"/>
</dbReference>
<dbReference type="OrthoDB" id="9798098at2"/>
<keyword evidence="5 9" id="KW-0479">Metal-binding</keyword>
<dbReference type="InterPro" id="IPR017896">
    <property type="entry name" value="4Fe4S_Fe-S-bd"/>
</dbReference>
<evidence type="ECO:0000313" key="11">
    <source>
        <dbReference type="EMBL" id="QEL15792.1"/>
    </source>
</evidence>
<dbReference type="GO" id="GO:0009055">
    <property type="term" value="F:electron transfer activity"/>
    <property type="evidence" value="ECO:0007669"/>
    <property type="project" value="UniProtKB-UniRule"/>
</dbReference>
<dbReference type="GO" id="GO:0051539">
    <property type="term" value="F:4 iron, 4 sulfur cluster binding"/>
    <property type="evidence" value="ECO:0007669"/>
    <property type="project" value="UniProtKB-UniRule"/>
</dbReference>
<proteinExistence type="predicted"/>
<sequence>MAFVVTEPCLNCKYTDCVVVCPCECFYGDETMLYIDADDCIDCEACQPECPVEALYLDRDVPAKWEQYVQLNIDRVKVLKPLGANVTEKVPR</sequence>
<evidence type="ECO:0000256" key="4">
    <source>
        <dbReference type="ARBA" id="ARBA00022485"/>
    </source>
</evidence>
<keyword evidence="4 9" id="KW-0004">4Fe-4S</keyword>
<dbReference type="PROSITE" id="PS51379">
    <property type="entry name" value="4FE4S_FER_2"/>
    <property type="match status" value="1"/>
</dbReference>
<gene>
    <name evidence="11" type="ORF">PX52LOC_02728</name>
</gene>
<comment type="cofactor">
    <cofactor evidence="1">
        <name>[3Fe-4S] cluster</name>
        <dbReference type="ChEBI" id="CHEBI:21137"/>
    </cofactor>
</comment>